<comment type="caution">
    <text evidence="2">The sequence shown here is derived from an EMBL/GenBank/DDBJ whole genome shotgun (WGS) entry which is preliminary data.</text>
</comment>
<evidence type="ECO:0000256" key="1">
    <source>
        <dbReference type="SAM" id="MobiDB-lite"/>
    </source>
</evidence>
<accession>A0A151GGW8</accession>
<dbReference type="AlphaFoldDB" id="A0A151GGW8"/>
<organism evidence="2 3">
    <name type="scientific">Drechmeria coniospora</name>
    <name type="common">Nematophagous fungus</name>
    <name type="synonym">Meria coniospora</name>
    <dbReference type="NCBI Taxonomy" id="98403"/>
    <lineage>
        <taxon>Eukaryota</taxon>
        <taxon>Fungi</taxon>
        <taxon>Dikarya</taxon>
        <taxon>Ascomycota</taxon>
        <taxon>Pezizomycotina</taxon>
        <taxon>Sordariomycetes</taxon>
        <taxon>Hypocreomycetidae</taxon>
        <taxon>Hypocreales</taxon>
        <taxon>Ophiocordycipitaceae</taxon>
        <taxon>Drechmeria</taxon>
    </lineage>
</organism>
<feature type="region of interest" description="Disordered" evidence="1">
    <location>
        <begin position="55"/>
        <end position="95"/>
    </location>
</feature>
<evidence type="ECO:0000313" key="2">
    <source>
        <dbReference type="EMBL" id="KYK56335.1"/>
    </source>
</evidence>
<dbReference type="GeneID" id="63715976"/>
<name>A0A151GGW8_DRECN</name>
<dbReference type="EMBL" id="LAYC01000002">
    <property type="protein sequence ID" value="KYK56335.1"/>
    <property type="molecule type" value="Genomic_DNA"/>
</dbReference>
<proteinExistence type="predicted"/>
<dbReference type="RefSeq" id="XP_040655687.1">
    <property type="nucleotide sequence ID" value="XM_040800654.1"/>
</dbReference>
<gene>
    <name evidence="2" type="ORF">DCS_03333</name>
</gene>
<dbReference type="Proteomes" id="UP000076580">
    <property type="component" value="Chromosome 02"/>
</dbReference>
<evidence type="ECO:0000313" key="3">
    <source>
        <dbReference type="Proteomes" id="UP000076580"/>
    </source>
</evidence>
<reference evidence="2 3" key="1">
    <citation type="journal article" date="2016" name="Sci. Rep.">
        <title>Insights into Adaptations to a Near-Obligate Nematode Endoparasitic Lifestyle from the Finished Genome of Drechmeria coniospora.</title>
        <authorList>
            <person name="Zhang L."/>
            <person name="Zhou Z."/>
            <person name="Guo Q."/>
            <person name="Fokkens L."/>
            <person name="Miskei M."/>
            <person name="Pocsi I."/>
            <person name="Zhang W."/>
            <person name="Chen M."/>
            <person name="Wang L."/>
            <person name="Sun Y."/>
            <person name="Donzelli B.G."/>
            <person name="Gibson D.M."/>
            <person name="Nelson D.R."/>
            <person name="Luo J.G."/>
            <person name="Rep M."/>
            <person name="Liu H."/>
            <person name="Yang S."/>
            <person name="Wang J."/>
            <person name="Krasnoff S.B."/>
            <person name="Xu Y."/>
            <person name="Molnar I."/>
            <person name="Lin M."/>
        </authorList>
    </citation>
    <scope>NUCLEOTIDE SEQUENCE [LARGE SCALE GENOMIC DNA]</scope>
    <source>
        <strain evidence="2 3">ARSEF 6962</strain>
    </source>
</reference>
<feature type="compositionally biased region" description="Polar residues" evidence="1">
    <location>
        <begin position="55"/>
        <end position="67"/>
    </location>
</feature>
<dbReference type="InParanoid" id="A0A151GGW8"/>
<protein>
    <submittedName>
        <fullName evidence="2">Uncharacterized protein</fullName>
    </submittedName>
</protein>
<keyword evidence="3" id="KW-1185">Reference proteome</keyword>
<sequence>MLRRPRVCHAARVVLQPACRLWSPYRADGALADARGVLGWAIRIKPAKIDGCSIDGSTVESSEQQATRPGKSFMDDAKASNPQCIHGNTVESSEQ</sequence>